<sequence length="222" mass="23880">MADGPVPFQALTSSDDVEHGVLAISLGAEFEPVDAASLDAALAPLVAELVPIARADTAEQLLAAEAILSRHLRAEPQGYRDLGIDDLLPHEVAAVGRGHELAVTLVALEAARRAGLRLGLVASVDAVYIAHPQLEAPVLLNADGDGPWRLVDTRELEDEELAWQSAHEAALLLLGLIVERTHETGLLTYELRAAELSLQLPVDDEEEERLRTQLDAVRARLN</sequence>
<dbReference type="AlphaFoldDB" id="D3F1Y5"/>
<evidence type="ECO:0000313" key="1">
    <source>
        <dbReference type="EMBL" id="ADB54166.1"/>
    </source>
</evidence>
<dbReference type="STRING" id="469383.Cwoe_5765"/>
<evidence type="ECO:0008006" key="3">
    <source>
        <dbReference type="Google" id="ProtNLM"/>
    </source>
</evidence>
<gene>
    <name evidence="1" type="ordered locus">Cwoe_5765</name>
</gene>
<reference evidence="1 2" key="1">
    <citation type="journal article" date="2010" name="Stand. Genomic Sci.">
        <title>Complete genome sequence of Conexibacter woesei type strain (ID131577).</title>
        <authorList>
            <person name="Pukall R."/>
            <person name="Lapidus A."/>
            <person name="Glavina Del Rio T."/>
            <person name="Copeland A."/>
            <person name="Tice H."/>
            <person name="Cheng J.-F."/>
            <person name="Lucas S."/>
            <person name="Chen F."/>
            <person name="Nolan M."/>
            <person name="Bruce D."/>
            <person name="Goodwin L."/>
            <person name="Pitluck S."/>
            <person name="Mavromatis K."/>
            <person name="Ivanova N."/>
            <person name="Ovchinnikova G."/>
            <person name="Pati A."/>
            <person name="Chen A."/>
            <person name="Palaniappan K."/>
            <person name="Land M."/>
            <person name="Hauser L."/>
            <person name="Chang Y.-J."/>
            <person name="Jeffries C.D."/>
            <person name="Chain P."/>
            <person name="Meincke L."/>
            <person name="Sims D."/>
            <person name="Brettin T."/>
            <person name="Detter J.C."/>
            <person name="Rohde M."/>
            <person name="Goeker M."/>
            <person name="Bristow J."/>
            <person name="Eisen J.A."/>
            <person name="Markowitz V."/>
            <person name="Kyrpides N.C."/>
            <person name="Klenk H.-P."/>
            <person name="Hugenholtz P."/>
        </authorList>
    </citation>
    <scope>NUCLEOTIDE SEQUENCE [LARGE SCALE GENOMIC DNA]</scope>
    <source>
        <strain evidence="2">DSM 14684 / CIP 108061 / JCM 11494 / NBRC 100937 / ID131577</strain>
    </source>
</reference>
<dbReference type="Proteomes" id="UP000008229">
    <property type="component" value="Chromosome"/>
</dbReference>
<name>D3F1Y5_CONWI</name>
<dbReference type="EMBL" id="CP001854">
    <property type="protein sequence ID" value="ADB54166.1"/>
    <property type="molecule type" value="Genomic_DNA"/>
</dbReference>
<dbReference type="HOGENOM" id="CLU_1243579_0_0_11"/>
<dbReference type="KEGG" id="cwo:Cwoe_5765"/>
<accession>D3F1Y5</accession>
<reference evidence="2" key="2">
    <citation type="submission" date="2010-01" db="EMBL/GenBank/DDBJ databases">
        <title>The complete genome of Conexibacter woesei DSM 14684.</title>
        <authorList>
            <consortium name="US DOE Joint Genome Institute (JGI-PGF)"/>
            <person name="Lucas S."/>
            <person name="Copeland A."/>
            <person name="Lapidus A."/>
            <person name="Glavina del Rio T."/>
            <person name="Dalin E."/>
            <person name="Tice H."/>
            <person name="Bruce D."/>
            <person name="Goodwin L."/>
            <person name="Pitluck S."/>
            <person name="Kyrpides N."/>
            <person name="Mavromatis K."/>
            <person name="Ivanova N."/>
            <person name="Mikhailova N."/>
            <person name="Chertkov O."/>
            <person name="Brettin T."/>
            <person name="Detter J.C."/>
            <person name="Han C."/>
            <person name="Larimer F."/>
            <person name="Land M."/>
            <person name="Hauser L."/>
            <person name="Markowitz V."/>
            <person name="Cheng J.-F."/>
            <person name="Hugenholtz P."/>
            <person name="Woyke T."/>
            <person name="Wu D."/>
            <person name="Pukall R."/>
            <person name="Steenblock K."/>
            <person name="Schneider S."/>
            <person name="Klenk H.-P."/>
            <person name="Eisen J.A."/>
        </authorList>
    </citation>
    <scope>NUCLEOTIDE SEQUENCE [LARGE SCALE GENOMIC DNA]</scope>
    <source>
        <strain evidence="2">DSM 14684 / CIP 108061 / JCM 11494 / NBRC 100937 / ID131577</strain>
    </source>
</reference>
<organism evidence="1 2">
    <name type="scientific">Conexibacter woesei (strain DSM 14684 / CCUG 47730 / CIP 108061 / JCM 11494 / NBRC 100937 / ID131577)</name>
    <dbReference type="NCBI Taxonomy" id="469383"/>
    <lineage>
        <taxon>Bacteria</taxon>
        <taxon>Bacillati</taxon>
        <taxon>Actinomycetota</taxon>
        <taxon>Thermoleophilia</taxon>
        <taxon>Solirubrobacterales</taxon>
        <taxon>Conexibacteraceae</taxon>
        <taxon>Conexibacter</taxon>
    </lineage>
</organism>
<dbReference type="RefSeq" id="WP_012937217.1">
    <property type="nucleotide sequence ID" value="NC_013739.1"/>
</dbReference>
<keyword evidence="2" id="KW-1185">Reference proteome</keyword>
<evidence type="ECO:0000313" key="2">
    <source>
        <dbReference type="Proteomes" id="UP000008229"/>
    </source>
</evidence>
<protein>
    <recommendedName>
        <fullName evidence="3">Protein SirB1 N-terminal domain-containing protein</fullName>
    </recommendedName>
</protein>
<proteinExistence type="predicted"/>